<keyword evidence="3" id="KW-1185">Reference proteome</keyword>
<comment type="caution">
    <text evidence="2">The sequence shown here is derived from an EMBL/GenBank/DDBJ whole genome shotgun (WGS) entry which is preliminary data.</text>
</comment>
<feature type="compositionally biased region" description="Polar residues" evidence="1">
    <location>
        <begin position="1"/>
        <end position="13"/>
    </location>
</feature>
<sequence>MAELATQRNTLPSESRRDSKRTNVRDPRRGRAVATTDGQSQRGEATRRIVFSTEHVASTPQDSGLFRTFFVQSFGWTGLEKFLFCFHHTHSDRSQKMDHRLTTCGYSPGRTFVFSA</sequence>
<protein>
    <submittedName>
        <fullName evidence="2">Uncharacterized protein</fullName>
    </submittedName>
</protein>
<proteinExistence type="predicted"/>
<feature type="region of interest" description="Disordered" evidence="1">
    <location>
        <begin position="1"/>
        <end position="44"/>
    </location>
</feature>
<evidence type="ECO:0000313" key="2">
    <source>
        <dbReference type="EMBL" id="KAK7867129.1"/>
    </source>
</evidence>
<evidence type="ECO:0000313" key="3">
    <source>
        <dbReference type="Proteomes" id="UP001378592"/>
    </source>
</evidence>
<dbReference type="Proteomes" id="UP001378592">
    <property type="component" value="Unassembled WGS sequence"/>
</dbReference>
<organism evidence="2 3">
    <name type="scientific">Gryllus longicercus</name>
    <dbReference type="NCBI Taxonomy" id="2509291"/>
    <lineage>
        <taxon>Eukaryota</taxon>
        <taxon>Metazoa</taxon>
        <taxon>Ecdysozoa</taxon>
        <taxon>Arthropoda</taxon>
        <taxon>Hexapoda</taxon>
        <taxon>Insecta</taxon>
        <taxon>Pterygota</taxon>
        <taxon>Neoptera</taxon>
        <taxon>Polyneoptera</taxon>
        <taxon>Orthoptera</taxon>
        <taxon>Ensifera</taxon>
        <taxon>Gryllidea</taxon>
        <taxon>Grylloidea</taxon>
        <taxon>Gryllidae</taxon>
        <taxon>Gryllinae</taxon>
        <taxon>Gryllus</taxon>
    </lineage>
</organism>
<reference evidence="2 3" key="1">
    <citation type="submission" date="2024-03" db="EMBL/GenBank/DDBJ databases">
        <title>The genome assembly and annotation of the cricket Gryllus longicercus Weissman &amp; Gray.</title>
        <authorList>
            <person name="Szrajer S."/>
            <person name="Gray D."/>
            <person name="Ylla G."/>
        </authorList>
    </citation>
    <scope>NUCLEOTIDE SEQUENCE [LARGE SCALE GENOMIC DNA]</scope>
    <source>
        <strain evidence="2">DAG 2021-001</strain>
        <tissue evidence="2">Whole body minus gut</tissue>
    </source>
</reference>
<dbReference type="AlphaFoldDB" id="A0AAN9VZR0"/>
<accession>A0AAN9VZR0</accession>
<feature type="compositionally biased region" description="Basic and acidic residues" evidence="1">
    <location>
        <begin position="14"/>
        <end position="29"/>
    </location>
</feature>
<name>A0AAN9VZR0_9ORTH</name>
<gene>
    <name evidence="2" type="ORF">R5R35_005847</name>
</gene>
<evidence type="ECO:0000256" key="1">
    <source>
        <dbReference type="SAM" id="MobiDB-lite"/>
    </source>
</evidence>
<dbReference type="EMBL" id="JAZDUA010000126">
    <property type="protein sequence ID" value="KAK7867129.1"/>
    <property type="molecule type" value="Genomic_DNA"/>
</dbReference>